<feature type="transmembrane region" description="Helical" evidence="7">
    <location>
        <begin position="478"/>
        <end position="499"/>
    </location>
</feature>
<dbReference type="InterPro" id="IPR036526">
    <property type="entry name" value="C-N_Hydrolase_sf"/>
</dbReference>
<dbReference type="InterPro" id="IPR014729">
    <property type="entry name" value="Rossmann-like_a/b/a_fold"/>
</dbReference>
<keyword evidence="7" id="KW-0472">Membrane</keyword>
<evidence type="ECO:0000256" key="6">
    <source>
        <dbReference type="SAM" id="MobiDB-lite"/>
    </source>
</evidence>
<dbReference type="SUPFAM" id="SSF56317">
    <property type="entry name" value="Carbon-nitrogen hydrolase"/>
    <property type="match status" value="1"/>
</dbReference>
<dbReference type="UniPathway" id="UPA00253"/>
<dbReference type="OrthoDB" id="2020662at2759"/>
<keyword evidence="2 9" id="KW-0436">Ligase</keyword>
<dbReference type="GO" id="GO:0005737">
    <property type="term" value="C:cytoplasm"/>
    <property type="evidence" value="ECO:0007669"/>
    <property type="project" value="InterPro"/>
</dbReference>
<dbReference type="PANTHER" id="PTHR23090:SF9">
    <property type="entry name" value="GLUTAMINE-DEPENDENT NAD(+) SYNTHETASE"/>
    <property type="match status" value="1"/>
</dbReference>
<dbReference type="AlphaFoldDB" id="A0A1D3U809"/>
<dbReference type="GO" id="GO:0003952">
    <property type="term" value="F:NAD+ synthase (glutamine-hydrolyzing) activity"/>
    <property type="evidence" value="ECO:0007669"/>
    <property type="project" value="UniProtKB-EC"/>
</dbReference>
<evidence type="ECO:0000256" key="4">
    <source>
        <dbReference type="ARBA" id="ARBA00022840"/>
    </source>
</evidence>
<dbReference type="VEuPathDB" id="PlasmoDB:PocGH01_07034100"/>
<dbReference type="CDD" id="cd00553">
    <property type="entry name" value="NAD_synthase"/>
    <property type="match status" value="1"/>
</dbReference>
<evidence type="ECO:0000256" key="5">
    <source>
        <dbReference type="ARBA" id="ARBA00023027"/>
    </source>
</evidence>
<dbReference type="InterPro" id="IPR022310">
    <property type="entry name" value="NAD/GMP_synthase"/>
</dbReference>
<evidence type="ECO:0000259" key="8">
    <source>
        <dbReference type="Pfam" id="PF02540"/>
    </source>
</evidence>
<evidence type="ECO:0000256" key="3">
    <source>
        <dbReference type="ARBA" id="ARBA00022741"/>
    </source>
</evidence>
<dbReference type="Gene3D" id="3.40.50.620">
    <property type="entry name" value="HUPs"/>
    <property type="match status" value="1"/>
</dbReference>
<name>A0A1D3U809_PLAOA</name>
<organism evidence="9 10">
    <name type="scientific">Plasmodium ovale</name>
    <name type="common">malaria parasite P. ovale</name>
    <dbReference type="NCBI Taxonomy" id="36330"/>
    <lineage>
        <taxon>Eukaryota</taxon>
        <taxon>Sar</taxon>
        <taxon>Alveolata</taxon>
        <taxon>Apicomplexa</taxon>
        <taxon>Aconoidasida</taxon>
        <taxon>Haemosporida</taxon>
        <taxon>Plasmodiidae</taxon>
        <taxon>Plasmodium</taxon>
        <taxon>Plasmodium (Plasmodium)</taxon>
    </lineage>
</organism>
<feature type="region of interest" description="Disordered" evidence="6">
    <location>
        <begin position="224"/>
        <end position="243"/>
    </location>
</feature>
<dbReference type="Gene3D" id="3.60.110.10">
    <property type="entry name" value="Carbon-nitrogen hydrolase"/>
    <property type="match status" value="1"/>
</dbReference>
<keyword evidence="3" id="KW-0547">Nucleotide-binding</keyword>
<accession>A0A1D3U809</accession>
<dbReference type="PIRSF" id="PIRSF006630">
    <property type="entry name" value="NADS_GAT"/>
    <property type="match status" value="1"/>
</dbReference>
<keyword evidence="10" id="KW-1185">Reference proteome</keyword>
<keyword evidence="7" id="KW-1133">Transmembrane helix</keyword>
<protein>
    <submittedName>
        <fullName evidence="9">Glutamine-dependent NAD(+) synthetase, putative</fullName>
        <ecNumber evidence="9">6.3.5.1</ecNumber>
    </submittedName>
</protein>
<dbReference type="SUPFAM" id="SSF52402">
    <property type="entry name" value="Adenine nucleotide alpha hydrolases-like"/>
    <property type="match status" value="1"/>
</dbReference>
<proteinExistence type="predicted"/>
<gene>
    <name evidence="9" type="primary">NADSYN</name>
    <name evidence="9" type="ORF">POCGH01_07034100</name>
</gene>
<dbReference type="GO" id="GO:0004359">
    <property type="term" value="F:glutaminase activity"/>
    <property type="evidence" value="ECO:0007669"/>
    <property type="project" value="InterPro"/>
</dbReference>
<evidence type="ECO:0000256" key="1">
    <source>
        <dbReference type="ARBA" id="ARBA00004790"/>
    </source>
</evidence>
<dbReference type="GO" id="GO:0009435">
    <property type="term" value="P:NAD+ biosynthetic process"/>
    <property type="evidence" value="ECO:0007669"/>
    <property type="project" value="UniProtKB-UniPathway"/>
</dbReference>
<keyword evidence="5" id="KW-0520">NAD</keyword>
<dbReference type="Pfam" id="PF02540">
    <property type="entry name" value="NAD_synthase"/>
    <property type="match status" value="1"/>
</dbReference>
<dbReference type="Proteomes" id="UP000242942">
    <property type="component" value="Chromosome 7"/>
</dbReference>
<comment type="pathway">
    <text evidence="1">Cofactor biosynthesis; NAD(+) biosynthesis.</text>
</comment>
<feature type="transmembrane region" description="Helical" evidence="7">
    <location>
        <begin position="751"/>
        <end position="770"/>
    </location>
</feature>
<sequence length="831" mass="96477">MAKDIGLSCCSVSSFALGYEENTEKIVESIRNCKELNCDVRFGGELELCGVNCKSSFKEIEDIHENCWFYLSTILKEKYQNEKLTENILCFISMPVYFKKKLYSCQVVIYNNVIVFISPKGNICSHEVEYFTPYCVEKMKTMNTVTTPAFGNCIDKNMHFLHQNFETFPLPKCIREVTNQKETYIGRGSIQLGEVTISHLFLDDLIEVESNSIIDDRVAVFNQTGNRSSDEGDDKLTPGSDCVGETNQSPFDRECVRMHLRRGIDLKGVDVLLVSGYVPNELQLFRRYFTELMELTKMYPNMTLCFSNNSGCDNYLYTFDGFSFISQNNKILTKNARFSFAEVQVASVHVSLEERGERMGYTNEDVREKLNTFVKIEQHRINKLKCLFSFNREMDLFVRASNDILSKNLPYIFNLQMYARGNNNLTRLFKNYHNNEEKKYMYEFNSDMYLLHNIYEELTFNCALFLWHILHMTNAKGFILALSGGIDSAFCACMVYFLAIMIETQLKINGISNEGIGIPQEGKTLNEKFFCKKVTNLMIEKACRMDINNKLLNTISMPSKNSSEKTKFFSDQLSKCINSYHIVYNIDDIFNFFKNIGENFLKEEMKFKSQGGSNYHDLCLQNIQSRCRMLLVYFFSTLISHKKYFTCNMHNEFLITLATGNLDESITGYYTKYDCSSGDIDIIGNVSKILIKETMCYISSDPFYNLTIINDINAYHPSAELKPLDNNQTDENELNLKYIEIKLLTVLKNNFFLGPSSMFYYLYTYFWYYMPKVDIYNKVKIFFTRILKNTHKLFILPPSLRNESCGLHRADLVHVARLGEGTYMRDRGKQL</sequence>
<evidence type="ECO:0000313" key="9">
    <source>
        <dbReference type="EMBL" id="SCQ16254.1"/>
    </source>
</evidence>
<dbReference type="EMBL" id="LT594588">
    <property type="protein sequence ID" value="SCQ16254.1"/>
    <property type="molecule type" value="Genomic_DNA"/>
</dbReference>
<evidence type="ECO:0000256" key="2">
    <source>
        <dbReference type="ARBA" id="ARBA00022598"/>
    </source>
</evidence>
<keyword evidence="7" id="KW-0812">Transmembrane</keyword>
<dbReference type="InterPro" id="IPR003694">
    <property type="entry name" value="NAD_synthase"/>
</dbReference>
<dbReference type="PANTHER" id="PTHR23090">
    <property type="entry name" value="NH 3 /GLUTAMINE-DEPENDENT NAD + SYNTHETASE"/>
    <property type="match status" value="1"/>
</dbReference>
<keyword evidence="4" id="KW-0067">ATP-binding</keyword>
<dbReference type="GO" id="GO:0005524">
    <property type="term" value="F:ATP binding"/>
    <property type="evidence" value="ECO:0007669"/>
    <property type="project" value="UniProtKB-KW"/>
</dbReference>
<reference evidence="9 10" key="1">
    <citation type="submission" date="2016-06" db="EMBL/GenBank/DDBJ databases">
        <authorList>
            <consortium name="Pathogen Informatics"/>
        </authorList>
    </citation>
    <scope>NUCLEOTIDE SEQUENCE [LARGE SCALE GENOMIC DNA]</scope>
    <source>
        <strain evidence="9">PocGH01</strain>
    </source>
</reference>
<dbReference type="InterPro" id="IPR014445">
    <property type="entry name" value="Gln-dep_NAD_synthase"/>
</dbReference>
<feature type="domain" description="NAD/GMP synthase" evidence="8">
    <location>
        <begin position="464"/>
        <end position="742"/>
    </location>
</feature>
<dbReference type="EC" id="6.3.5.1" evidence="9"/>
<evidence type="ECO:0000313" key="10">
    <source>
        <dbReference type="Proteomes" id="UP000242942"/>
    </source>
</evidence>
<evidence type="ECO:0000256" key="7">
    <source>
        <dbReference type="SAM" id="Phobius"/>
    </source>
</evidence>